<name>A0A4P2VGW6_9ARCH</name>
<organism evidence="8 9">
    <name type="scientific">Conexivisphaera calida</name>
    <dbReference type="NCBI Taxonomy" id="1874277"/>
    <lineage>
        <taxon>Archaea</taxon>
        <taxon>Nitrososphaerota</taxon>
        <taxon>Conexivisphaeria</taxon>
        <taxon>Conexivisphaerales</taxon>
        <taxon>Conexivisphaeraceae</taxon>
        <taxon>Conexivisphaera</taxon>
    </lineage>
</organism>
<dbReference type="GO" id="GO:0005737">
    <property type="term" value="C:cytoplasm"/>
    <property type="evidence" value="ECO:0007669"/>
    <property type="project" value="TreeGrafter"/>
</dbReference>
<dbReference type="Pfam" id="PF01112">
    <property type="entry name" value="Asparaginase_2"/>
    <property type="match status" value="2"/>
</dbReference>
<keyword evidence="8" id="KW-0031">Aminopeptidase</keyword>
<gene>
    <name evidence="8" type="ORF">NAS2_1294</name>
</gene>
<dbReference type="EC" id="3.5.1.1" evidence="1"/>
<dbReference type="EMBL" id="AP018732">
    <property type="protein sequence ID" value="BBE42683.1"/>
    <property type="molecule type" value="Genomic_DNA"/>
</dbReference>
<accession>A0A4P2VGW6</accession>
<evidence type="ECO:0000256" key="1">
    <source>
        <dbReference type="ARBA" id="ARBA00012920"/>
    </source>
</evidence>
<dbReference type="Gene3D" id="3.60.20.30">
    <property type="entry name" value="(Glycosyl)asparaginase"/>
    <property type="match status" value="1"/>
</dbReference>
<dbReference type="KEGG" id="ccai:NAS2_1294"/>
<evidence type="ECO:0000313" key="9">
    <source>
        <dbReference type="Proteomes" id="UP000509448"/>
    </source>
</evidence>
<sequence length="288" mass="29356">MLLHGGAGSWSGKVDVERVLSKVEECARMGRYALGGGALAAVEESVACMESSGLFNAGVGAVTNSAGMVELDAGIMDGARRGAGAVACVRNVPNPIRLARRVMEETPHVLLVCEGAEDLARARGLWSPQSSWKWSASSGHSGDTVGAVALDGSGVFAAATSTGGIRGKMPCRVGDSPVPGAGYYAGTEGAASATGIGEMIMVELVSFRAVELLRNAEAHRAAEEAVGALERDFGWGNVGLILMSRSGPAIGLSAKLMPVAAASDSGSASALAGEMKVEDVERRLRGLL</sequence>
<evidence type="ECO:0000256" key="6">
    <source>
        <dbReference type="PIRSR" id="PIRSR600246-2"/>
    </source>
</evidence>
<dbReference type="PANTHER" id="PTHR10188">
    <property type="entry name" value="L-ASPARAGINASE"/>
    <property type="match status" value="1"/>
</dbReference>
<evidence type="ECO:0000256" key="3">
    <source>
        <dbReference type="ARBA" id="ARBA00044776"/>
    </source>
</evidence>
<evidence type="ECO:0000313" key="8">
    <source>
        <dbReference type="EMBL" id="BBE42683.1"/>
    </source>
</evidence>
<proteinExistence type="predicted"/>
<keyword evidence="8" id="KW-0378">Hydrolase</keyword>
<keyword evidence="9" id="KW-1185">Reference proteome</keyword>
<dbReference type="PANTHER" id="PTHR10188:SF6">
    <property type="entry name" value="N(4)-(BETA-N-ACETYLGLUCOSAMINYL)-L-ASPARAGINASE"/>
    <property type="match status" value="1"/>
</dbReference>
<evidence type="ECO:0000256" key="5">
    <source>
        <dbReference type="PIRSR" id="PIRSR600246-1"/>
    </source>
</evidence>
<feature type="site" description="Cleavage; by autolysis" evidence="7">
    <location>
        <begin position="143"/>
        <end position="144"/>
    </location>
</feature>
<reference evidence="8 9" key="1">
    <citation type="journal article" date="2019" name="ISME J.">
        <title>Isolation and characterization of a thermophilic sulfur- and iron-reducing thaumarchaeote from a terrestrial acidic hot spring.</title>
        <authorList>
            <person name="Kato S."/>
            <person name="Itoh T."/>
            <person name="Yuki M."/>
            <person name="Nagamori M."/>
            <person name="Ohnishi M."/>
            <person name="Uematsu K."/>
            <person name="Suzuki K."/>
            <person name="Takashina T."/>
            <person name="Ohkuma M."/>
        </authorList>
    </citation>
    <scope>NUCLEOTIDE SEQUENCE [LARGE SCALE GENOMIC DNA]</scope>
    <source>
        <strain evidence="8 9">NAS-02</strain>
    </source>
</reference>
<evidence type="ECO:0000256" key="7">
    <source>
        <dbReference type="PIRSR" id="PIRSR600246-3"/>
    </source>
</evidence>
<dbReference type="GO" id="GO:0004177">
    <property type="term" value="F:aminopeptidase activity"/>
    <property type="evidence" value="ECO:0007669"/>
    <property type="project" value="UniProtKB-KW"/>
</dbReference>
<dbReference type="Proteomes" id="UP000509448">
    <property type="component" value="Chromosome"/>
</dbReference>
<feature type="binding site" evidence="6">
    <location>
        <begin position="194"/>
        <end position="197"/>
    </location>
    <ligand>
        <name>substrate</name>
    </ligand>
</feature>
<evidence type="ECO:0000256" key="2">
    <source>
        <dbReference type="ARBA" id="ARBA00030414"/>
    </source>
</evidence>
<protein>
    <recommendedName>
        <fullName evidence="3">Plant-type L-asparaginase</fullName>
        <ecNumber evidence="1">3.5.1.1</ecNumber>
    </recommendedName>
    <alternativeName>
        <fullName evidence="2">L-asparagine amidohydrolase</fullName>
    </alternativeName>
</protein>
<dbReference type="GO" id="GO:0004067">
    <property type="term" value="F:asparaginase activity"/>
    <property type="evidence" value="ECO:0007669"/>
    <property type="project" value="UniProtKB-EC"/>
</dbReference>
<keyword evidence="8" id="KW-0645">Protease</keyword>
<dbReference type="InterPro" id="IPR029055">
    <property type="entry name" value="Ntn_hydrolases_N"/>
</dbReference>
<dbReference type="InterPro" id="IPR000246">
    <property type="entry name" value="Peptidase_T2"/>
</dbReference>
<feature type="binding site" evidence="6">
    <location>
        <begin position="172"/>
        <end position="175"/>
    </location>
    <ligand>
        <name>substrate</name>
    </ligand>
</feature>
<comment type="catalytic activity">
    <reaction evidence="4">
        <text>L-asparagine + H2O = L-aspartate + NH4(+)</text>
        <dbReference type="Rhea" id="RHEA:21016"/>
        <dbReference type="ChEBI" id="CHEBI:15377"/>
        <dbReference type="ChEBI" id="CHEBI:28938"/>
        <dbReference type="ChEBI" id="CHEBI:29991"/>
        <dbReference type="ChEBI" id="CHEBI:58048"/>
        <dbReference type="EC" id="3.5.1.1"/>
    </reaction>
</comment>
<dbReference type="AlphaFoldDB" id="A0A4P2VGW6"/>
<evidence type="ECO:0000256" key="4">
    <source>
        <dbReference type="ARBA" id="ARBA00049366"/>
    </source>
</evidence>
<dbReference type="SUPFAM" id="SSF56235">
    <property type="entry name" value="N-terminal nucleophile aminohydrolases (Ntn hydrolases)"/>
    <property type="match status" value="1"/>
</dbReference>
<feature type="active site" description="Nucleophile" evidence="5">
    <location>
        <position position="144"/>
    </location>
</feature>